<dbReference type="Gene3D" id="2.60.40.420">
    <property type="entry name" value="Cupredoxins - blue copper proteins"/>
    <property type="match status" value="3"/>
</dbReference>
<dbReference type="GO" id="GO:0016491">
    <property type="term" value="F:oxidoreductase activity"/>
    <property type="evidence" value="ECO:0007669"/>
    <property type="project" value="UniProtKB-KW"/>
</dbReference>
<evidence type="ECO:0000259" key="6">
    <source>
        <dbReference type="Pfam" id="PF00394"/>
    </source>
</evidence>
<dbReference type="InterPro" id="IPR011706">
    <property type="entry name" value="Cu-oxidase_C"/>
</dbReference>
<dbReference type="CDD" id="cd13858">
    <property type="entry name" value="CuRO_1_tcLCC2_insect_like"/>
    <property type="match status" value="1"/>
</dbReference>
<dbReference type="Pfam" id="PF07731">
    <property type="entry name" value="Cu-oxidase_2"/>
    <property type="match status" value="1"/>
</dbReference>
<dbReference type="PROSITE" id="PS00079">
    <property type="entry name" value="MULTICOPPER_OXIDASE1"/>
    <property type="match status" value="1"/>
</dbReference>
<dbReference type="InterPro" id="IPR045087">
    <property type="entry name" value="Cu-oxidase_fam"/>
</dbReference>
<evidence type="ECO:0000259" key="8">
    <source>
        <dbReference type="Pfam" id="PF07732"/>
    </source>
</evidence>
<keyword evidence="2" id="KW-0479">Metal-binding</keyword>
<dbReference type="Proteomes" id="UP001487740">
    <property type="component" value="Unassembled WGS sequence"/>
</dbReference>
<dbReference type="Pfam" id="PF07732">
    <property type="entry name" value="Cu-oxidase_3"/>
    <property type="match status" value="1"/>
</dbReference>
<dbReference type="InterPro" id="IPR008972">
    <property type="entry name" value="Cupredoxin"/>
</dbReference>
<keyword evidence="4" id="KW-0186">Copper</keyword>
<organism evidence="9 10">
    <name type="scientific">Scylla paramamosain</name>
    <name type="common">Mud crab</name>
    <dbReference type="NCBI Taxonomy" id="85552"/>
    <lineage>
        <taxon>Eukaryota</taxon>
        <taxon>Metazoa</taxon>
        <taxon>Ecdysozoa</taxon>
        <taxon>Arthropoda</taxon>
        <taxon>Crustacea</taxon>
        <taxon>Multicrustacea</taxon>
        <taxon>Malacostraca</taxon>
        <taxon>Eumalacostraca</taxon>
        <taxon>Eucarida</taxon>
        <taxon>Decapoda</taxon>
        <taxon>Pleocyemata</taxon>
        <taxon>Brachyura</taxon>
        <taxon>Eubrachyura</taxon>
        <taxon>Portunoidea</taxon>
        <taxon>Portunidae</taxon>
        <taxon>Portuninae</taxon>
        <taxon>Scylla</taxon>
    </lineage>
</organism>
<evidence type="ECO:0000313" key="9">
    <source>
        <dbReference type="EMBL" id="KAK8384504.1"/>
    </source>
</evidence>
<evidence type="ECO:0000313" key="10">
    <source>
        <dbReference type="Proteomes" id="UP001487740"/>
    </source>
</evidence>
<dbReference type="Pfam" id="PF00394">
    <property type="entry name" value="Cu-oxidase"/>
    <property type="match status" value="1"/>
</dbReference>
<keyword evidence="3" id="KW-0560">Oxidoreductase</keyword>
<reference evidence="9 10" key="1">
    <citation type="submission" date="2023-03" db="EMBL/GenBank/DDBJ databases">
        <title>High-quality genome of Scylla paramamosain provides insights in environmental adaptation.</title>
        <authorList>
            <person name="Zhang L."/>
        </authorList>
    </citation>
    <scope>NUCLEOTIDE SEQUENCE [LARGE SCALE GENOMIC DNA]</scope>
    <source>
        <strain evidence="9">LZ_2023a</strain>
        <tissue evidence="9">Muscle</tissue>
    </source>
</reference>
<feature type="domain" description="Plastocyanin-like" evidence="7">
    <location>
        <begin position="494"/>
        <end position="623"/>
    </location>
</feature>
<accession>A0AAW0TB45</accession>
<feature type="domain" description="Plastocyanin-like" evidence="8">
    <location>
        <begin position="107"/>
        <end position="220"/>
    </location>
</feature>
<evidence type="ECO:0000256" key="3">
    <source>
        <dbReference type="ARBA" id="ARBA00023002"/>
    </source>
</evidence>
<comment type="caution">
    <text evidence="9">The sequence shown here is derived from an EMBL/GenBank/DDBJ whole genome shotgun (WGS) entry which is preliminary data.</text>
</comment>
<dbReference type="PANTHER" id="PTHR11709:SF394">
    <property type="entry name" value="FI03373P-RELATED"/>
    <property type="match status" value="1"/>
</dbReference>
<evidence type="ECO:0000259" key="7">
    <source>
        <dbReference type="Pfam" id="PF07731"/>
    </source>
</evidence>
<dbReference type="GO" id="GO:0006826">
    <property type="term" value="P:iron ion transport"/>
    <property type="evidence" value="ECO:0007669"/>
    <property type="project" value="TreeGrafter"/>
</dbReference>
<dbReference type="PROSITE" id="PS00080">
    <property type="entry name" value="MULTICOPPER_OXIDASE2"/>
    <property type="match status" value="1"/>
</dbReference>
<gene>
    <name evidence="9" type="ORF">O3P69_009357</name>
</gene>
<keyword evidence="10" id="KW-1185">Reference proteome</keyword>
<dbReference type="CDD" id="cd13884">
    <property type="entry name" value="CuRO_2_tcLCC_insect_like"/>
    <property type="match status" value="1"/>
</dbReference>
<dbReference type="GO" id="GO:0005507">
    <property type="term" value="F:copper ion binding"/>
    <property type="evidence" value="ECO:0007669"/>
    <property type="project" value="InterPro"/>
</dbReference>
<proteinExistence type="inferred from homology"/>
<dbReference type="InterPro" id="IPR033138">
    <property type="entry name" value="Cu_oxidase_CS"/>
</dbReference>
<sequence length="702" mass="78655">MSLQLPLTGQLTFLGIYMAVLHEAMNTSAVPVCVLFVLFVRHAASEVITQSLGETEETMEDLSHPCVRECVRGESQVCRYTFTVEWYTTMGKACYDCPFNVSDCARPHCAPADGFERAIVTANRRLPGPAIHVCQWDEVVVDVVNELGSDSTTIHWHGIHQRGTPYMDGVPFLTQCPIPAGTTFRYHFLADQPGTQYWHSHSGFQRTDGMFGALVVRQPREEDPQRGHFDRDEPQHTLVLTDWLDGLGVAKFVNHHHTEHDNKPYTLLVNGRGKHVLHEKDEVRAYTPVYEATVTPGKRYRFRALSNSIQNCPIVVSVDNHTLTPIATDGHPIDPIEVESLTIYGGERWDFVVNASQVPAPYWIKFQGMLDCDDRFKAAHQVAVLRYEGTEGFPGSLAEVNYKSTVREGLELNKLNAAPGDGTFITAAEIRGAAQARDVSRTPDYKFWLKFDFYGKDNPAFHHPDFYSFHEVRKEHRLFHAPDDVDYSAFCNATHRRNCLGDFCHCPHVLNVERDSLVELILVDEGVVYWANHPFHLHGHAFQVLAMGRLGENTTKANVQALDEAGKLNRNFDRPPSKDTVTVPDGGYTVIRFFASNPGYWLFHCHISFHIEVGMGLVFHVGSGEMLPPPPPKFPTCGHWRPEVERDLKAQVDKYFENLNGSVDVSVDLLPGASEGGGKVELHGPSYSTPTMPNTPAAGGRE</sequence>
<feature type="domain" description="Plastocyanin-like" evidence="6">
    <location>
        <begin position="236"/>
        <end position="389"/>
    </location>
</feature>
<dbReference type="FunFam" id="2.60.40.420:FF:000031">
    <property type="entry name" value="Laccase-2 isoform A"/>
    <property type="match status" value="1"/>
</dbReference>
<dbReference type="InterPro" id="IPR001117">
    <property type="entry name" value="Cu-oxidase_2nd"/>
</dbReference>
<dbReference type="AlphaFoldDB" id="A0AAW0TB45"/>
<evidence type="ECO:0000256" key="4">
    <source>
        <dbReference type="ARBA" id="ARBA00023008"/>
    </source>
</evidence>
<feature type="region of interest" description="Disordered" evidence="5">
    <location>
        <begin position="678"/>
        <end position="702"/>
    </location>
</feature>
<dbReference type="CDD" id="cd13905">
    <property type="entry name" value="CuRO_3_tcLLC2_insect_like"/>
    <property type="match status" value="1"/>
</dbReference>
<dbReference type="SUPFAM" id="SSF49503">
    <property type="entry name" value="Cupredoxins"/>
    <property type="match status" value="3"/>
</dbReference>
<name>A0AAW0TB45_SCYPA</name>
<evidence type="ECO:0000256" key="1">
    <source>
        <dbReference type="ARBA" id="ARBA00010609"/>
    </source>
</evidence>
<protein>
    <submittedName>
        <fullName evidence="9">Uncharacterized protein</fullName>
    </submittedName>
</protein>
<dbReference type="InterPro" id="IPR002355">
    <property type="entry name" value="Cu_oxidase_Cu_BS"/>
</dbReference>
<evidence type="ECO:0000256" key="5">
    <source>
        <dbReference type="SAM" id="MobiDB-lite"/>
    </source>
</evidence>
<dbReference type="EMBL" id="JARAKH010000035">
    <property type="protein sequence ID" value="KAK8384504.1"/>
    <property type="molecule type" value="Genomic_DNA"/>
</dbReference>
<dbReference type="PANTHER" id="PTHR11709">
    <property type="entry name" value="MULTI-COPPER OXIDASE"/>
    <property type="match status" value="1"/>
</dbReference>
<dbReference type="FunFam" id="2.60.40.420:FF:000045">
    <property type="entry name" value="Laccase 2"/>
    <property type="match status" value="1"/>
</dbReference>
<dbReference type="InterPro" id="IPR011707">
    <property type="entry name" value="Cu-oxidase-like_N"/>
</dbReference>
<evidence type="ECO:0000256" key="2">
    <source>
        <dbReference type="ARBA" id="ARBA00022723"/>
    </source>
</evidence>
<comment type="similarity">
    <text evidence="1">Belongs to the multicopper oxidase family.</text>
</comment>
<dbReference type="GO" id="GO:0005886">
    <property type="term" value="C:plasma membrane"/>
    <property type="evidence" value="ECO:0007669"/>
    <property type="project" value="TreeGrafter"/>
</dbReference>